<dbReference type="Gene3D" id="3.30.70.3290">
    <property type="match status" value="1"/>
</dbReference>
<dbReference type="InterPro" id="IPR032088">
    <property type="entry name" value="SAT"/>
</dbReference>
<dbReference type="Pfam" id="PF02801">
    <property type="entry name" value="Ketoacyl-synt_C"/>
    <property type="match status" value="2"/>
</dbReference>
<comment type="caution">
    <text evidence="11">The sequence shown here is derived from an EMBL/GenBank/DDBJ whole genome shotgun (WGS) entry which is preliminary data.</text>
</comment>
<dbReference type="PROSITE" id="PS00012">
    <property type="entry name" value="PHOSPHOPANTETHEINE"/>
    <property type="match status" value="1"/>
</dbReference>
<keyword evidence="2" id="KW-0596">Phosphopantetheine</keyword>
<keyword evidence="3" id="KW-0597">Phosphoprotein</keyword>
<dbReference type="InterPro" id="IPR016036">
    <property type="entry name" value="Malonyl_transacylase_ACP-bd"/>
</dbReference>
<dbReference type="SMART" id="SM00827">
    <property type="entry name" value="PKS_AT"/>
    <property type="match status" value="1"/>
</dbReference>
<dbReference type="SUPFAM" id="SSF52151">
    <property type="entry name" value="FabD/lysophospholipase-like"/>
    <property type="match status" value="1"/>
</dbReference>
<dbReference type="InterPro" id="IPR029058">
    <property type="entry name" value="AB_hydrolase_fold"/>
</dbReference>
<dbReference type="InterPro" id="IPR018201">
    <property type="entry name" value="Ketoacyl_synth_AS"/>
</dbReference>
<feature type="region of interest" description="N-terminal hotdog fold" evidence="7">
    <location>
        <begin position="1321"/>
        <end position="1454"/>
    </location>
</feature>
<dbReference type="InterPro" id="IPR009081">
    <property type="entry name" value="PP-bd_ACP"/>
</dbReference>
<dbReference type="InterPro" id="IPR013217">
    <property type="entry name" value="Methyltransf_12"/>
</dbReference>
<dbReference type="PROSITE" id="PS00606">
    <property type="entry name" value="KS3_1"/>
    <property type="match status" value="1"/>
</dbReference>
<dbReference type="SUPFAM" id="SSF47336">
    <property type="entry name" value="ACP-like"/>
    <property type="match status" value="1"/>
</dbReference>
<evidence type="ECO:0000256" key="3">
    <source>
        <dbReference type="ARBA" id="ARBA00022553"/>
    </source>
</evidence>
<dbReference type="PANTHER" id="PTHR43775:SF21">
    <property type="entry name" value="NON-REDUCING POLYKETIDE SYNTHASE AUSA-RELATED"/>
    <property type="match status" value="1"/>
</dbReference>
<feature type="domain" description="PKS/mFAS DH" evidence="10">
    <location>
        <begin position="1321"/>
        <end position="1631"/>
    </location>
</feature>
<dbReference type="PANTHER" id="PTHR43775">
    <property type="entry name" value="FATTY ACID SYNTHASE"/>
    <property type="match status" value="1"/>
</dbReference>
<comment type="pathway">
    <text evidence="1">Secondary metabolite biosynthesis; terpenoid biosynthesis.</text>
</comment>
<dbReference type="GO" id="GO:0008236">
    <property type="term" value="F:serine-type peptidase activity"/>
    <property type="evidence" value="ECO:0007669"/>
    <property type="project" value="InterPro"/>
</dbReference>
<dbReference type="Pfam" id="PF14765">
    <property type="entry name" value="PS-DH"/>
    <property type="match status" value="1"/>
</dbReference>
<dbReference type="CDD" id="cd00833">
    <property type="entry name" value="PKS"/>
    <property type="match status" value="1"/>
</dbReference>
<evidence type="ECO:0000259" key="8">
    <source>
        <dbReference type="PROSITE" id="PS50075"/>
    </source>
</evidence>
<reference evidence="11" key="1">
    <citation type="submission" date="2021-07" db="EMBL/GenBank/DDBJ databases">
        <authorList>
            <person name="Branca A.L. A."/>
        </authorList>
    </citation>
    <scope>NUCLEOTIDE SEQUENCE</scope>
</reference>
<gene>
    <name evidence="11" type="ORF">PEGY_LOCUS1825</name>
</gene>
<dbReference type="Pfam" id="PF21089">
    <property type="entry name" value="PKS_DH_N"/>
    <property type="match status" value="1"/>
</dbReference>
<dbReference type="InterPro" id="IPR001227">
    <property type="entry name" value="Ac_transferase_dom_sf"/>
</dbReference>
<feature type="active site" description="Proton acceptor; for dehydratase activity" evidence="7">
    <location>
        <position position="1355"/>
    </location>
</feature>
<keyword evidence="12" id="KW-1185">Reference proteome</keyword>
<dbReference type="PROSITE" id="PS50075">
    <property type="entry name" value="CARRIER"/>
    <property type="match status" value="1"/>
</dbReference>
<dbReference type="InterPro" id="IPR020806">
    <property type="entry name" value="PKS_PP-bd"/>
</dbReference>
<dbReference type="GO" id="GO:0030639">
    <property type="term" value="P:polyketide biosynthetic process"/>
    <property type="evidence" value="ECO:0007669"/>
    <property type="project" value="UniProtKB-ARBA"/>
</dbReference>
<dbReference type="Pfam" id="PF08242">
    <property type="entry name" value="Methyltransf_12"/>
    <property type="match status" value="1"/>
</dbReference>
<evidence type="ECO:0000256" key="6">
    <source>
        <dbReference type="ARBA" id="ARBA00023268"/>
    </source>
</evidence>
<dbReference type="Pfam" id="PF00109">
    <property type="entry name" value="ketoacyl-synt"/>
    <property type="match status" value="1"/>
</dbReference>
<dbReference type="Gene3D" id="1.10.1200.10">
    <property type="entry name" value="ACP-like"/>
    <property type="match status" value="1"/>
</dbReference>
<evidence type="ECO:0000313" key="12">
    <source>
        <dbReference type="Proteomes" id="UP001154252"/>
    </source>
</evidence>
<evidence type="ECO:0000256" key="1">
    <source>
        <dbReference type="ARBA" id="ARBA00004721"/>
    </source>
</evidence>
<dbReference type="InterPro" id="IPR016039">
    <property type="entry name" value="Thiolase-like"/>
</dbReference>
<evidence type="ECO:0000256" key="7">
    <source>
        <dbReference type="PROSITE-ProRule" id="PRU01363"/>
    </source>
</evidence>
<organism evidence="11 12">
    <name type="scientific">Penicillium egyptiacum</name>
    <dbReference type="NCBI Taxonomy" id="1303716"/>
    <lineage>
        <taxon>Eukaryota</taxon>
        <taxon>Fungi</taxon>
        <taxon>Dikarya</taxon>
        <taxon>Ascomycota</taxon>
        <taxon>Pezizomycotina</taxon>
        <taxon>Eurotiomycetes</taxon>
        <taxon>Eurotiomycetidae</taxon>
        <taxon>Eurotiales</taxon>
        <taxon>Aspergillaceae</taxon>
        <taxon>Penicillium</taxon>
    </lineage>
</organism>
<dbReference type="SUPFAM" id="SSF53474">
    <property type="entry name" value="alpha/beta-Hydrolases"/>
    <property type="match status" value="1"/>
</dbReference>
<dbReference type="SMART" id="SM00823">
    <property type="entry name" value="PKS_PP"/>
    <property type="match status" value="1"/>
</dbReference>
<dbReference type="Gene3D" id="3.10.129.110">
    <property type="entry name" value="Polyketide synthase dehydratase"/>
    <property type="match status" value="1"/>
</dbReference>
<dbReference type="InterPro" id="IPR049551">
    <property type="entry name" value="PKS_DH_C"/>
</dbReference>
<dbReference type="InterPro" id="IPR014030">
    <property type="entry name" value="Ketoacyl_synth_N"/>
</dbReference>
<dbReference type="PROSITE" id="PS52004">
    <property type="entry name" value="KS3_2"/>
    <property type="match status" value="1"/>
</dbReference>
<dbReference type="InterPro" id="IPR014031">
    <property type="entry name" value="Ketoacyl_synth_C"/>
</dbReference>
<proteinExistence type="predicted"/>
<dbReference type="InterPro" id="IPR020807">
    <property type="entry name" value="PKS_DH"/>
</dbReference>
<dbReference type="Pfam" id="PF00550">
    <property type="entry name" value="PP-binding"/>
    <property type="match status" value="1"/>
</dbReference>
<dbReference type="EMBL" id="CAJVRC010000839">
    <property type="protein sequence ID" value="CAG8888858.1"/>
    <property type="molecule type" value="Genomic_DNA"/>
</dbReference>
<dbReference type="PROSITE" id="PS52019">
    <property type="entry name" value="PKS_MFAS_DH"/>
    <property type="match status" value="1"/>
</dbReference>
<dbReference type="Gene3D" id="3.40.50.150">
    <property type="entry name" value="Vaccinia Virus protein VP39"/>
    <property type="match status" value="1"/>
</dbReference>
<evidence type="ECO:0000256" key="5">
    <source>
        <dbReference type="ARBA" id="ARBA00022679"/>
    </source>
</evidence>
<dbReference type="Proteomes" id="UP001154252">
    <property type="component" value="Unassembled WGS sequence"/>
</dbReference>
<dbReference type="Pfam" id="PF18558">
    <property type="entry name" value="HTH_51"/>
    <property type="match status" value="1"/>
</dbReference>
<keyword evidence="5" id="KW-0808">Transferase</keyword>
<dbReference type="InterPro" id="IPR049552">
    <property type="entry name" value="PKS_DH_N"/>
</dbReference>
<evidence type="ECO:0000313" key="11">
    <source>
        <dbReference type="EMBL" id="CAG8888858.1"/>
    </source>
</evidence>
<feature type="active site" description="Proton donor; for dehydratase activity" evidence="7">
    <location>
        <position position="1537"/>
    </location>
</feature>
<dbReference type="Pfam" id="PF16073">
    <property type="entry name" value="SAT"/>
    <property type="match status" value="1"/>
</dbReference>
<evidence type="ECO:0000256" key="4">
    <source>
        <dbReference type="ARBA" id="ARBA00022603"/>
    </source>
</evidence>
<dbReference type="CDD" id="cd02440">
    <property type="entry name" value="AdoMet_MTases"/>
    <property type="match status" value="1"/>
</dbReference>
<dbReference type="InterPro" id="IPR014043">
    <property type="entry name" value="Acyl_transferase_dom"/>
</dbReference>
<dbReference type="GO" id="GO:0006633">
    <property type="term" value="P:fatty acid biosynthetic process"/>
    <property type="evidence" value="ECO:0007669"/>
    <property type="project" value="InterPro"/>
</dbReference>
<feature type="domain" description="Carrier" evidence="8">
    <location>
        <begin position="1676"/>
        <end position="1750"/>
    </location>
</feature>
<dbReference type="Pfam" id="PF20434">
    <property type="entry name" value="BD-FAE"/>
    <property type="match status" value="1"/>
</dbReference>
<dbReference type="SUPFAM" id="SSF53335">
    <property type="entry name" value="S-adenosyl-L-methionine-dependent methyltransferases"/>
    <property type="match status" value="1"/>
</dbReference>
<accession>A0A9W4K9X7</accession>
<feature type="region of interest" description="C-terminal hotdog fold" evidence="7">
    <location>
        <begin position="1480"/>
        <end position="1631"/>
    </location>
</feature>
<dbReference type="InterPro" id="IPR016035">
    <property type="entry name" value="Acyl_Trfase/lysoPLipase"/>
</dbReference>
<dbReference type="Gene3D" id="3.40.47.10">
    <property type="match status" value="1"/>
</dbReference>
<dbReference type="SUPFAM" id="SSF55048">
    <property type="entry name" value="Probable ACP-binding domain of malonyl-CoA ACP transacylase"/>
    <property type="match status" value="1"/>
</dbReference>
<evidence type="ECO:0000259" key="10">
    <source>
        <dbReference type="PROSITE" id="PS52019"/>
    </source>
</evidence>
<evidence type="ECO:0000259" key="9">
    <source>
        <dbReference type="PROSITE" id="PS52004"/>
    </source>
</evidence>
<keyword evidence="6" id="KW-0511">Multifunctional enzyme</keyword>
<dbReference type="GO" id="GO:0017000">
    <property type="term" value="P:antibiotic biosynthetic process"/>
    <property type="evidence" value="ECO:0007669"/>
    <property type="project" value="UniProtKB-ARBA"/>
</dbReference>
<protein>
    <submittedName>
        <fullName evidence="11">Uncharacterized protein</fullName>
    </submittedName>
</protein>
<dbReference type="InterPro" id="IPR029063">
    <property type="entry name" value="SAM-dependent_MTases_sf"/>
</dbReference>
<dbReference type="Pfam" id="PF00698">
    <property type="entry name" value="Acyl_transf_1"/>
    <property type="match status" value="1"/>
</dbReference>
<dbReference type="GO" id="GO:0004312">
    <property type="term" value="F:fatty acid synthase activity"/>
    <property type="evidence" value="ECO:0007669"/>
    <property type="project" value="TreeGrafter"/>
</dbReference>
<dbReference type="InterPro" id="IPR049492">
    <property type="entry name" value="BD-FAE-like_dom"/>
</dbReference>
<dbReference type="SMART" id="SM01294">
    <property type="entry name" value="PKS_PP_betabranch"/>
    <property type="match status" value="1"/>
</dbReference>
<feature type="domain" description="Ketosynthase family 3 (KS3)" evidence="9">
    <location>
        <begin position="401"/>
        <end position="839"/>
    </location>
</feature>
<dbReference type="Pfam" id="PF00326">
    <property type="entry name" value="Peptidase_S9"/>
    <property type="match status" value="1"/>
</dbReference>
<evidence type="ECO:0000256" key="2">
    <source>
        <dbReference type="ARBA" id="ARBA00022450"/>
    </source>
</evidence>
<dbReference type="Gene3D" id="3.40.50.1820">
    <property type="entry name" value="alpha/beta hydrolase"/>
    <property type="match status" value="1"/>
</dbReference>
<dbReference type="SMART" id="SM00826">
    <property type="entry name" value="PKS_DH"/>
    <property type="match status" value="1"/>
</dbReference>
<dbReference type="InterPro" id="IPR049900">
    <property type="entry name" value="PKS_mFAS_DH"/>
</dbReference>
<dbReference type="GO" id="GO:0004315">
    <property type="term" value="F:3-oxoacyl-[acyl-carrier-protein] synthase activity"/>
    <property type="evidence" value="ECO:0007669"/>
    <property type="project" value="InterPro"/>
</dbReference>
<dbReference type="InterPro" id="IPR041068">
    <property type="entry name" value="HTH_51"/>
</dbReference>
<dbReference type="InterPro" id="IPR020841">
    <property type="entry name" value="PKS_Beta-ketoAc_synthase_dom"/>
</dbReference>
<dbReference type="OrthoDB" id="429813at2759"/>
<name>A0A9W4K9X7_9EURO</name>
<dbReference type="GO" id="GO:0032259">
    <property type="term" value="P:methylation"/>
    <property type="evidence" value="ECO:0007669"/>
    <property type="project" value="UniProtKB-KW"/>
</dbReference>
<dbReference type="InterPro" id="IPR001375">
    <property type="entry name" value="Peptidase_S9_cat"/>
</dbReference>
<dbReference type="GO" id="GO:0031177">
    <property type="term" value="F:phosphopantetheine binding"/>
    <property type="evidence" value="ECO:0007669"/>
    <property type="project" value="InterPro"/>
</dbReference>
<dbReference type="GO" id="GO:1901336">
    <property type="term" value="P:lactone biosynthetic process"/>
    <property type="evidence" value="ECO:0007669"/>
    <property type="project" value="UniProtKB-ARBA"/>
</dbReference>
<dbReference type="GO" id="GO:0008168">
    <property type="term" value="F:methyltransferase activity"/>
    <property type="evidence" value="ECO:0007669"/>
    <property type="project" value="UniProtKB-KW"/>
</dbReference>
<dbReference type="SMART" id="SM00825">
    <property type="entry name" value="PKS_KS"/>
    <property type="match status" value="1"/>
</dbReference>
<dbReference type="SUPFAM" id="SSF53901">
    <property type="entry name" value="Thiolase-like"/>
    <property type="match status" value="1"/>
</dbReference>
<dbReference type="Gene3D" id="3.40.366.10">
    <property type="entry name" value="Malonyl-Coenzyme A Acyl Carrier Protein, domain 2"/>
    <property type="match status" value="2"/>
</dbReference>
<dbReference type="InterPro" id="IPR006162">
    <property type="entry name" value="Ppantetheine_attach_site"/>
</dbReference>
<dbReference type="GO" id="GO:0006508">
    <property type="term" value="P:proteolysis"/>
    <property type="evidence" value="ECO:0007669"/>
    <property type="project" value="InterPro"/>
</dbReference>
<dbReference type="InterPro" id="IPR036736">
    <property type="entry name" value="ACP-like_sf"/>
</dbReference>
<sequence length="2516" mass="275198">MSLNTEHSEGGLRLLFGPQCSEMEGSIAHIRDAVYKDPTGLGFLSDILDELPSLWSVITAACPALQKVSGERHLAALGRRFENGSPDSEAEAPSLIMTPVTVMRHLVDFWNLQNVAKHPAFPSSSLSQTAAPRIIDTQGFCVGILAAIAVACSRDTREFQSLASNAIRLAVCIGALVDFDEIVSGNAKSMAVRWESPEDHDYLEQILTRNPNVYISCYTDVNSVTITLPGDTAQRVKQEFSGRGLHTKQIPLRGRFHHQQTHREGIQHIMKLCVKDPRFQLPHSNALILPLRSSQTGEVLINAAILHTVALESILSAKANWWGIVSALLNSADMEIDESRLLSIGQEEFVPRSARGHLVARSNLDVYGARVLANGNTSARSAVSLQNGTHTLNGSPQTAEMPPIAVTGMACRYPNADTTSELWDLLELGECTVKKAPESRFRMPDLQREPKGPFWGHFLDRPDALDHRFFNISAREAESMDPQQRVLLQVAYEAMESAGYCGWQHTELSDDIGCYVGVGSEDYTENVASRHANAFSVTGTLQSFIAGRISHHFGWSGPSITLDTACSSAAVAIHLACKALQTKECSIAVAGGVNILTNPRVYQNLAAASFLSPTGACKPFDVSADGYCRGEGAGLVVLRPLQDAIDNGDPILGVIAGSAVNQGSNRSPITVPDAESQRSLYNKALSLAGVAPDEVTYVEAHGTGMYPALFCPLPFRLQFSNNVKGTQVGDPIELESVREAFGNPHRRQSLHVGSIKGNIGHTETSSGVAGLLKTILMLQKQRIPKQANFRQLNPKVMPPLENDRLVIPVESTKWESARRVAMVSNYGASGSNAALIVREHTPSLSGQGKAMMEYIRDVPILISSRSEESIRAYCGALRTTLLSHPQSNIVVRKLAYNLAMKQNRTLPFNLTFSTSSDPASLSTRLEAIAADKSADIVQKRPSNEPPIVLCFGGQNGVTSSISQELYDSSALLQTHLMACEQAGQKLGLPSLFPSIFTSDPITNTVHLHFMLFSIQYASARAWIDSGLRVDRIVGHSFGQLTALSVAGSLSVHDSIRLVTERARLIQTNWGPESGVMLAVEGTQTEVQRVLEQTGHRADIACYNGPRQQVLAGTGESIRAVEEALTANPLTSNVRVRRLDNSHAFHSRLVDSIVPGLTELAESFVYQAPAIPIEACSATGDWSIVTPAKIVEHSRMPVHFQRAVERIAQKLQVPAVWLEAGSASPIIPMVRRVLEKSSATHTYHKVDLDGSDGTRNLATVTSALWGQGVHVQFWPFYQAQRGTFGWMNLPPYQFAKNSHWVDFDPTAFSFSGSSAEPQCRSQEQAGLLHKLSDGPEEYLFAVNTQDALYRSCTKGHAVLDQTLCPASMYMEMVLRAATSVFTLGESSTLAMSHIEDLAISSPLVLDLQGSVFVRLIPDGVGPSQPWSFSVFSSSETGSESSIHATGSVCLCNERSRTLSRFQSMDRLMDPARARGIEDHLASNGLKGSTVYSALEQVTNYADYFRGVRQVFANGREAAGLVSMAPSATETTCNPILLDNFLQVAGIHVNCLSGREAEEVFVCNAIGETFVSKSLVKKEDGAIPLSWKVYTNYVRPSKNEIVCDIYVMNSQGDGLTAAMMGVRFMSVSIRSLTRALAKLNNNFPNGADHMSVPQLPPKTQPAIVTADHDEASDSVNVDGDLAAVQGMLCELFGVGVEEVSPSVSLIDIGVDSLMSTEVLSEIKKRFYVDISYSTLVDIPNIQGLTEHIFPGHSHLAPSRVVIEPVRQQTVIPQTVTPLPVPADGGPSLASAAYQCFYETHAAVSHTHNAHWAGFFNAIYPQQMTLITAYILEAFRALGSPLESSQPDEVLPIISVLPRHEQLKKHLYTILESVNLVRQTPTGQLVRTATPILPLPSHALHAQIRDEHPPYALEHDLLQITGSRLAECLTGQADGLSLIFQDSQTRRLVGDVYTDSPVFKSGNLYLAQYLTDVIQALGNGRQVKILEIGAGTGGTTKNLLEQLLALPGMATRVEYTFTDISPSLVAAAQKKFSNYGFVRYETLNVESSPPSLLHGQYDIVLSTNCVHATRNLVESCSNIRKLLRPDGILCLVELTRDIFWLDLVFGLLEGWWWFEDGRNHALATENLWDQTLRQSGFEWVGWTNNETLESNALRVIVASPAKVSSALEIRSKTAKMETVVWGDRDGLQLLADIYYPDVVDTTRKRRPIALMIHGGGHVMLSRKDIRPAQTQTLLDAGFLPVSVDYRLCPEVSLAEGPMADMRDALGWVRRILPNLPLLRPDIRPDGNQVVAIGWSTGGHLAMTLAFTAPAVGITAPEAILAFYCPTDYEDPFWSRPNFPFGQTVASNYMEYDVWEGVQSAPIKGYNPAFKERPLGGWMSTSDRRSRIALHMNWTGQTLPVLLGRMHKEGRSPNDLPRPTDEEIQAVSPNYQIRIGRYRTPTFMVHGTSDDLVPCAQTESTYSALVKKGIEADIRVVQGAVHLFDLYPSSHAGQDAKEAVVDGYEFLKRHVHSKGYSYED</sequence>
<keyword evidence="4" id="KW-0489">Methyltransferase</keyword>
<dbReference type="InterPro" id="IPR050091">
    <property type="entry name" value="PKS_NRPS_Biosynth_Enz"/>
</dbReference>
<dbReference type="InterPro" id="IPR042104">
    <property type="entry name" value="PKS_dehydratase_sf"/>
</dbReference>